<feature type="region of interest" description="Disordered" evidence="1">
    <location>
        <begin position="1069"/>
        <end position="1278"/>
    </location>
</feature>
<feature type="compositionally biased region" description="Low complexity" evidence="1">
    <location>
        <begin position="909"/>
        <end position="920"/>
    </location>
</feature>
<feature type="compositionally biased region" description="Basic and acidic residues" evidence="1">
    <location>
        <begin position="114"/>
        <end position="128"/>
    </location>
</feature>
<feature type="compositionally biased region" description="Basic and acidic residues" evidence="1">
    <location>
        <begin position="975"/>
        <end position="1020"/>
    </location>
</feature>
<evidence type="ECO:0000313" key="2">
    <source>
        <dbReference type="EMBL" id="ACO69923.1"/>
    </source>
</evidence>
<feature type="compositionally biased region" description="Low complexity" evidence="1">
    <location>
        <begin position="1069"/>
        <end position="1091"/>
    </location>
</feature>
<organism evidence="2 3">
    <name type="scientific">Micromonas commoda (strain RCC299 / NOUM17 / CCMP2709)</name>
    <name type="common">Picoplanktonic green alga</name>
    <dbReference type="NCBI Taxonomy" id="296587"/>
    <lineage>
        <taxon>Eukaryota</taxon>
        <taxon>Viridiplantae</taxon>
        <taxon>Chlorophyta</taxon>
        <taxon>Mamiellophyceae</taxon>
        <taxon>Mamiellales</taxon>
        <taxon>Mamiellaceae</taxon>
        <taxon>Micromonas</taxon>
    </lineage>
</organism>
<dbReference type="OMA" id="DHWARES"/>
<feature type="compositionally biased region" description="Basic residues" evidence="1">
    <location>
        <begin position="843"/>
        <end position="853"/>
    </location>
</feature>
<dbReference type="EMBL" id="CP001576">
    <property type="protein sequence ID" value="ACO69923.1"/>
    <property type="molecule type" value="Genomic_DNA"/>
</dbReference>
<feature type="region of interest" description="Disordered" evidence="1">
    <location>
        <begin position="239"/>
        <end position="283"/>
    </location>
</feature>
<gene>
    <name evidence="2" type="ORF">MICPUN_113766</name>
</gene>
<evidence type="ECO:0000256" key="1">
    <source>
        <dbReference type="SAM" id="MobiDB-lite"/>
    </source>
</evidence>
<dbReference type="Proteomes" id="UP000002009">
    <property type="component" value="Chromosome 10"/>
</dbReference>
<feature type="compositionally biased region" description="Acidic residues" evidence="1">
    <location>
        <begin position="885"/>
        <end position="897"/>
    </location>
</feature>
<feature type="region of interest" description="Disordered" evidence="1">
    <location>
        <begin position="114"/>
        <end position="166"/>
    </location>
</feature>
<feature type="compositionally biased region" description="Basic and acidic residues" evidence="1">
    <location>
        <begin position="1092"/>
        <end position="1104"/>
    </location>
</feature>
<protein>
    <submittedName>
        <fullName evidence="2">Uncharacterized protein</fullName>
    </submittedName>
</protein>
<proteinExistence type="predicted"/>
<feature type="compositionally biased region" description="Basic residues" evidence="1">
    <location>
        <begin position="1"/>
        <end position="18"/>
    </location>
</feature>
<feature type="compositionally biased region" description="Acidic residues" evidence="1">
    <location>
        <begin position="921"/>
        <end position="935"/>
    </location>
</feature>
<evidence type="ECO:0000313" key="3">
    <source>
        <dbReference type="Proteomes" id="UP000002009"/>
    </source>
</evidence>
<accession>C1FI35</accession>
<feature type="region of interest" description="Disordered" evidence="1">
    <location>
        <begin position="833"/>
        <end position="1045"/>
    </location>
</feature>
<feature type="compositionally biased region" description="Low complexity" evidence="1">
    <location>
        <begin position="1220"/>
        <end position="1229"/>
    </location>
</feature>
<feature type="compositionally biased region" description="Low complexity" evidence="1">
    <location>
        <begin position="140"/>
        <end position="149"/>
    </location>
</feature>
<dbReference type="InParanoid" id="C1FI35"/>
<feature type="compositionally biased region" description="Acidic residues" evidence="1">
    <location>
        <begin position="502"/>
        <end position="511"/>
    </location>
</feature>
<feature type="compositionally biased region" description="Basic and acidic residues" evidence="1">
    <location>
        <begin position="477"/>
        <end position="501"/>
    </location>
</feature>
<dbReference type="KEGG" id="mis:MICPUN_113766"/>
<keyword evidence="3" id="KW-1185">Reference proteome</keyword>
<feature type="region of interest" description="Disordered" evidence="1">
    <location>
        <begin position="476"/>
        <end position="512"/>
    </location>
</feature>
<reference evidence="2 3" key="1">
    <citation type="journal article" date="2009" name="Science">
        <title>Green evolution and dynamic adaptations revealed by genomes of the marine picoeukaryotes Micromonas.</title>
        <authorList>
            <person name="Worden A.Z."/>
            <person name="Lee J.H."/>
            <person name="Mock T."/>
            <person name="Rouze P."/>
            <person name="Simmons M.P."/>
            <person name="Aerts A.L."/>
            <person name="Allen A.E."/>
            <person name="Cuvelier M.L."/>
            <person name="Derelle E."/>
            <person name="Everett M.V."/>
            <person name="Foulon E."/>
            <person name="Grimwood J."/>
            <person name="Gundlach H."/>
            <person name="Henrissat B."/>
            <person name="Napoli C."/>
            <person name="McDonald S.M."/>
            <person name="Parker M.S."/>
            <person name="Rombauts S."/>
            <person name="Salamov A."/>
            <person name="Von Dassow P."/>
            <person name="Badger J.H."/>
            <person name="Coutinho P.M."/>
            <person name="Demir E."/>
            <person name="Dubchak I."/>
            <person name="Gentemann C."/>
            <person name="Eikrem W."/>
            <person name="Gready J.E."/>
            <person name="John U."/>
            <person name="Lanier W."/>
            <person name="Lindquist E.A."/>
            <person name="Lucas S."/>
            <person name="Mayer K.F."/>
            <person name="Moreau H."/>
            <person name="Not F."/>
            <person name="Otillar R."/>
            <person name="Panaud O."/>
            <person name="Pangilinan J."/>
            <person name="Paulsen I."/>
            <person name="Piegu B."/>
            <person name="Poliakov A."/>
            <person name="Robbens S."/>
            <person name="Schmutz J."/>
            <person name="Toulza E."/>
            <person name="Wyss T."/>
            <person name="Zelensky A."/>
            <person name="Zhou K."/>
            <person name="Armbrust E.V."/>
            <person name="Bhattacharya D."/>
            <person name="Goodenough U.W."/>
            <person name="Van de Peer Y."/>
            <person name="Grigoriev I.V."/>
        </authorList>
    </citation>
    <scope>NUCLEOTIDE SEQUENCE [LARGE SCALE GENOMIC DNA]</scope>
    <source>
        <strain evidence="3">RCC299 / NOUM17</strain>
    </source>
</reference>
<dbReference type="GeneID" id="8246676"/>
<feature type="compositionally biased region" description="Basic and acidic residues" evidence="1">
    <location>
        <begin position="870"/>
        <end position="883"/>
    </location>
</feature>
<feature type="compositionally biased region" description="Basic and acidic residues" evidence="1">
    <location>
        <begin position="952"/>
        <end position="962"/>
    </location>
</feature>
<feature type="region of interest" description="Disordered" evidence="1">
    <location>
        <begin position="1"/>
        <end position="37"/>
    </location>
</feature>
<sequence>MGGQKGKSKGGAKGRGGGKKASAAAGGNRGGDKSDPRALRAFVSSHVELAWVASADEATRAAFLDHASTPPAASALETSFAAVRECVEQRACSERVKDVAVHALALVRSGEVERLAKDAKTRSTEVRADPSTPTSAQARTSTGSSTFSSVDDDSDSDSDGEDAAERKRDAELARCLLGSGGSDASLAVSDFAIVEAPVDSDHGATVRFAAASAGRSAEDARPALRAALERGLAWMARVQGEGSNSSEGSKKTRDAANPVEKSSDASPPSGAIDANKPQSEDPTLYLDHSIQSHDRARAAKADLEHFASVYRQEWHVIAGLQASCAEAGRDWDGLAQACHAWMLLSDRRREFHFEKQLRTKFESLKMHDHWARESARIHRSFDARHGGHLGGGLNAAAQSGFSKTPARTALGAQQTAARQAAMDDMKRGYDEADRELRERETMTPRVEADRLIYSANAAIQAYMDYLTRLQMRLSAADPKEREEQSKEMHKEEDADVTARDGSDDDERETDDVDVHHVEACEKTGKLKAVNTDGSFVYVDAPAITDETSANAAIAAALDAAHKAKAAGKEAAADAAAAAFGKFGLITAGPGRNLAEKYKTSAAEKYKAEWDQEVAYAATSVQRAEWLAMTQEERDREMAVRQERCNTVYVHITRWNAATDALKQKQRSRHNNAGGQYWNTQDILGHVQQMERTVFAWLKGHQREVHQAELKLQSLMEKAPDAASLGVTNPNNRAAGGFTTGGVGLAKDVAGPRLNYDVFPSKFLNKLNAIGEEYESKIRAWRDEISAGNRAIHETAANTVARAMFSQTCARLACTFAEAESDRRREELDDLVLLDDAPDGAGGSKKKPKKKKKNQNAIVAIAGPEASSAEPETRPAAETSRLEPDSPMDDSAAEVESDRDEHEPSPPAPVRKSAPPASSSPEIEEIEEIGEGDDLGSDVASGSEGVDAWWGIERGEKARRDEGSDWVAAGPKPRKTREQRARERHERAAAERADAERAMRRERELRERKARERERWEREEAPPPTVGSMPARDGGGEPEAIPAEDDEALRIEAIRIGELESRAAKAAKAAQAAAEAAIAAAAEAAKMQAEAEAAMREARRSRETLAKAATGPVQSANHAPGPERSANHASGPDRSANHASVATAPPPPPGAPPGVATHGSDSTMTKPVAAFFAGASNRAKAPSPPRKTPTSDTPGDKPGGEGGEADSEEEIRRLSSSDFPALSPSAAAGKAAEKRAAPLIAAHKRATETSNLPVGAKPFDPNMAKAILAGMRDGDPNKP</sequence>
<dbReference type="AlphaFoldDB" id="C1FI35"/>
<name>C1FI35_MICCC</name>
<dbReference type="RefSeq" id="XP_002508665.1">
    <property type="nucleotide sequence ID" value="XM_002508619.1"/>
</dbReference>
<feature type="compositionally biased region" description="Acidic residues" evidence="1">
    <location>
        <begin position="150"/>
        <end position="162"/>
    </location>
</feature>